<dbReference type="SUPFAM" id="SSF111126">
    <property type="entry name" value="Ligand-binding domain in the NO signalling and Golgi transport"/>
    <property type="match status" value="1"/>
</dbReference>
<dbReference type="InterPro" id="IPR038158">
    <property type="entry name" value="H-NOX_domain_sf"/>
</dbReference>
<evidence type="ECO:0000259" key="1">
    <source>
        <dbReference type="Pfam" id="PF07700"/>
    </source>
</evidence>
<keyword evidence="3" id="KW-1185">Reference proteome</keyword>
<evidence type="ECO:0000313" key="3">
    <source>
        <dbReference type="Proteomes" id="UP001553161"/>
    </source>
</evidence>
<dbReference type="Gene3D" id="3.90.1520.10">
    <property type="entry name" value="H-NOX domain"/>
    <property type="match status" value="1"/>
</dbReference>
<protein>
    <submittedName>
        <fullName evidence="2">Heme NO-binding domain-containing protein</fullName>
    </submittedName>
</protein>
<accession>A0ABV3L1Y1</accession>
<reference evidence="2 3" key="1">
    <citation type="submission" date="2024-07" db="EMBL/GenBank/DDBJ databases">
        <authorList>
            <person name="Kang M."/>
        </authorList>
    </citation>
    <scope>NUCLEOTIDE SEQUENCE [LARGE SCALE GENOMIC DNA]</scope>
    <source>
        <strain evidence="2 3">DFM31</strain>
    </source>
</reference>
<dbReference type="InterPro" id="IPR011644">
    <property type="entry name" value="Heme_NO-bd"/>
</dbReference>
<dbReference type="Pfam" id="PF07700">
    <property type="entry name" value="HNOB"/>
    <property type="match status" value="1"/>
</dbReference>
<feature type="domain" description="Heme NO-binding" evidence="1">
    <location>
        <begin position="2"/>
        <end position="156"/>
    </location>
</feature>
<organism evidence="2 3">
    <name type="scientific">Meridianimarinicoccus marinus</name>
    <dbReference type="NCBI Taxonomy" id="3231483"/>
    <lineage>
        <taxon>Bacteria</taxon>
        <taxon>Pseudomonadati</taxon>
        <taxon>Pseudomonadota</taxon>
        <taxon>Alphaproteobacteria</taxon>
        <taxon>Rhodobacterales</taxon>
        <taxon>Paracoccaceae</taxon>
        <taxon>Meridianimarinicoccus</taxon>
    </lineage>
</organism>
<comment type="caution">
    <text evidence="2">The sequence shown here is derived from an EMBL/GenBank/DDBJ whole genome shotgun (WGS) entry which is preliminary data.</text>
</comment>
<dbReference type="PANTHER" id="PTHR45655">
    <property type="entry name" value="GUANYLATE CYCLASE SOLUBLE SUBUNIT BETA-2"/>
    <property type="match status" value="1"/>
</dbReference>
<dbReference type="EMBL" id="JBFBVU010000001">
    <property type="protein sequence ID" value="MEV8465503.1"/>
    <property type="molecule type" value="Genomic_DNA"/>
</dbReference>
<evidence type="ECO:0000313" key="2">
    <source>
        <dbReference type="EMBL" id="MEV8465503.1"/>
    </source>
</evidence>
<dbReference type="Proteomes" id="UP001553161">
    <property type="component" value="Unassembled WGS sequence"/>
</dbReference>
<dbReference type="RefSeq" id="WP_366191007.1">
    <property type="nucleotide sequence ID" value="NZ_JBFBVU010000001.1"/>
</dbReference>
<sequence>MHGLINRAIQCFVRDTCGPDAWERLARVAELPPSGFEAMFVYDDQITERMLDAAVLLLAKPRDVLLEDVGTYLVSNPNVEPLRRLLRFGGETFLEFLQTVDDLPRRAQLALPDLELPAIEVIGVEEDTFRIGCRWAHAGFGHVLVGMLRTLADDYGALVLLDHHGCEDRVETVTVQVLREGFAVGRPFQLASEGRAS</sequence>
<dbReference type="InterPro" id="IPR024096">
    <property type="entry name" value="NO_sig/Golgi_transp_ligand-bd"/>
</dbReference>
<proteinExistence type="predicted"/>
<name>A0ABV3L1Y1_9RHOB</name>
<gene>
    <name evidence="2" type="ORF">AB0T83_01740</name>
</gene>
<dbReference type="PANTHER" id="PTHR45655:SF13">
    <property type="entry name" value="SOLUBLE GUANYLATE CYCLASE GCY-32-RELATED"/>
    <property type="match status" value="1"/>
</dbReference>